<dbReference type="AlphaFoldDB" id="A0A0K2GY31"/>
<evidence type="ECO:0008006" key="3">
    <source>
        <dbReference type="Google" id="ProtNLM"/>
    </source>
</evidence>
<organism evidence="1 2">
    <name type="scientific">Corynebacterium lactis RW2-5</name>
    <dbReference type="NCBI Taxonomy" id="1408189"/>
    <lineage>
        <taxon>Bacteria</taxon>
        <taxon>Bacillati</taxon>
        <taxon>Actinomycetota</taxon>
        <taxon>Actinomycetes</taxon>
        <taxon>Mycobacteriales</taxon>
        <taxon>Corynebacteriaceae</taxon>
        <taxon>Corynebacterium</taxon>
    </lineage>
</organism>
<dbReference type="PATRIC" id="fig|1408189.4.peg.263"/>
<sequence length="115" mass="12590">MLPALPSLTSAPLEAIYAYMELLFRFGIPMIVGVFALVGAILVILTRADAFDAADRKSRNVWAGILVGSAFFLLLPWLGWMMLGIPVIAGLVITGVYWLDVRPQIKDILSNAQGW</sequence>
<proteinExistence type="predicted"/>
<dbReference type="RefSeq" id="WP_053411374.1">
    <property type="nucleotide sequence ID" value="NZ_CP006841.1"/>
</dbReference>
<dbReference type="InterPro" id="IPR019662">
    <property type="entry name" value="DUF2516"/>
</dbReference>
<protein>
    <recommendedName>
        <fullName evidence="3">DUF2516 domain-containing protein</fullName>
    </recommendedName>
</protein>
<accession>A0A0K2GY31</accession>
<dbReference type="STRING" id="1408189.CLAC_01320"/>
<dbReference type="Proteomes" id="UP000058446">
    <property type="component" value="Chromosome"/>
</dbReference>
<gene>
    <name evidence="1" type="ORF">CLAC_01320</name>
</gene>
<dbReference type="Pfam" id="PF10724">
    <property type="entry name" value="DUF2516"/>
    <property type="match status" value="1"/>
</dbReference>
<dbReference type="KEGG" id="clw:CLAC_01320"/>
<name>A0A0K2GY31_9CORY</name>
<reference evidence="1 2" key="1">
    <citation type="submission" date="2013-10" db="EMBL/GenBank/DDBJ databases">
        <title>Complete genome sequence of Corynebacterium lactis DSM 45799(T), isolated from raw cow milk.</title>
        <authorList>
            <person name="Ruckert C."/>
            <person name="Albersmeier A."/>
            <person name="Lipski A."/>
            <person name="Kalinowski J."/>
        </authorList>
    </citation>
    <scope>NUCLEOTIDE SEQUENCE [LARGE SCALE GENOMIC DNA]</scope>
    <source>
        <strain evidence="1 2">RW2-5</strain>
    </source>
</reference>
<evidence type="ECO:0000313" key="2">
    <source>
        <dbReference type="Proteomes" id="UP000058446"/>
    </source>
</evidence>
<dbReference type="EMBL" id="CP006841">
    <property type="protein sequence ID" value="ALA66593.1"/>
    <property type="molecule type" value="Genomic_DNA"/>
</dbReference>
<evidence type="ECO:0000313" key="1">
    <source>
        <dbReference type="EMBL" id="ALA66593.1"/>
    </source>
</evidence>
<keyword evidence="2" id="KW-1185">Reference proteome</keyword>